<keyword evidence="6" id="KW-1185">Reference proteome</keyword>
<proteinExistence type="predicted"/>
<feature type="coiled-coil region" evidence="2">
    <location>
        <begin position="242"/>
        <end position="283"/>
    </location>
</feature>
<dbReference type="SUPFAM" id="SSF57850">
    <property type="entry name" value="RING/U-box"/>
    <property type="match status" value="1"/>
</dbReference>
<gene>
    <name evidence="5" type="ORF">Cgig2_000487</name>
</gene>
<name>A0A9Q1GZL0_9CARY</name>
<feature type="compositionally biased region" description="Polar residues" evidence="3">
    <location>
        <begin position="433"/>
        <end position="443"/>
    </location>
</feature>
<evidence type="ECO:0000256" key="3">
    <source>
        <dbReference type="SAM" id="MobiDB-lite"/>
    </source>
</evidence>
<dbReference type="Proteomes" id="UP001153076">
    <property type="component" value="Unassembled WGS sequence"/>
</dbReference>
<dbReference type="OrthoDB" id="8062037at2759"/>
<dbReference type="PANTHER" id="PTHR47344">
    <property type="entry name" value="RING ZINC FINGER PROTEIN-RELATED"/>
    <property type="match status" value="1"/>
</dbReference>
<feature type="coiled-coil region" evidence="2">
    <location>
        <begin position="97"/>
        <end position="131"/>
    </location>
</feature>
<dbReference type="PANTHER" id="PTHR47344:SF1">
    <property type="entry name" value="RING ZINC FINGER PROTEIN-RELATED"/>
    <property type="match status" value="1"/>
</dbReference>
<sequence length="573" mass="62647">MGVPNDNFAKTICSICYEDLKPIVEDLQAISICGHQWFEYCAKSKKQTCPVCKQACTAKNVGRLYFQSVGDPVLSQSQIPIVSTGDADRPEVLRREVKRLENKVSGLVSSLDQHQKDVQQLTSEVLQVCKEQLSKEVILKNEVLRQKECIQSMLQTKSSDLVKSTLECSRLQEKNLGLAKEIAALKLVSDCNLEEDEIVKLASLGNDSNSQDAIDVLKKSLFIRNKSYKELMAKCNALGRGEARSLKKLEKAKEKITKLKMRVQELETAIEAKDNEVLRYLKNPKKKQRMDVSNGAVDKSTDPLSVFKDTPAGEKVQCPPSVINLDEDANDNSLGVKEMNNSTIGVNIYKGHKRTIEPVETPYFDNEDELQAVGNSSKAHHGTKGSCQEAGSLRPVDSNTRESSIHRDLAGCADHIVNDHPFTKDVPGLSPQDIKQVQPSPLSTAEGPPPILLAEPGTINVFLAKSPGDRCFAGGLLGPDGVNRYLGKWCRRAQNKAAGGSTHGPSNVADGLIAVGADGRGGRIKVLRSTNQTPMDMKENMVSAKRLKSAPKSSGLQSQGCLQIEHFFGKASN</sequence>
<organism evidence="5 6">
    <name type="scientific">Carnegiea gigantea</name>
    <dbReference type="NCBI Taxonomy" id="171969"/>
    <lineage>
        <taxon>Eukaryota</taxon>
        <taxon>Viridiplantae</taxon>
        <taxon>Streptophyta</taxon>
        <taxon>Embryophyta</taxon>
        <taxon>Tracheophyta</taxon>
        <taxon>Spermatophyta</taxon>
        <taxon>Magnoliopsida</taxon>
        <taxon>eudicotyledons</taxon>
        <taxon>Gunneridae</taxon>
        <taxon>Pentapetalae</taxon>
        <taxon>Caryophyllales</taxon>
        <taxon>Cactineae</taxon>
        <taxon>Cactaceae</taxon>
        <taxon>Cactoideae</taxon>
        <taxon>Echinocereeae</taxon>
        <taxon>Carnegiea</taxon>
    </lineage>
</organism>
<protein>
    <recommendedName>
        <fullName evidence="4">RING-type domain-containing protein</fullName>
    </recommendedName>
</protein>
<comment type="caution">
    <text evidence="5">The sequence shown here is derived from an EMBL/GenBank/DDBJ whole genome shotgun (WGS) entry which is preliminary data.</text>
</comment>
<dbReference type="PROSITE" id="PS50089">
    <property type="entry name" value="ZF_RING_2"/>
    <property type="match status" value="1"/>
</dbReference>
<dbReference type="Gene3D" id="3.30.40.10">
    <property type="entry name" value="Zinc/RING finger domain, C3HC4 (zinc finger)"/>
    <property type="match status" value="1"/>
</dbReference>
<feature type="region of interest" description="Disordered" evidence="3">
    <location>
        <begin position="289"/>
        <end position="313"/>
    </location>
</feature>
<feature type="domain" description="RING-type" evidence="4">
    <location>
        <begin position="13"/>
        <end position="53"/>
    </location>
</feature>
<feature type="region of interest" description="Disordered" evidence="3">
    <location>
        <begin position="374"/>
        <end position="404"/>
    </location>
</feature>
<dbReference type="GO" id="GO:0008270">
    <property type="term" value="F:zinc ion binding"/>
    <property type="evidence" value="ECO:0007669"/>
    <property type="project" value="UniProtKB-KW"/>
</dbReference>
<evidence type="ECO:0000313" key="5">
    <source>
        <dbReference type="EMBL" id="KAJ8427358.1"/>
    </source>
</evidence>
<reference evidence="5" key="1">
    <citation type="submission" date="2022-04" db="EMBL/GenBank/DDBJ databases">
        <title>Carnegiea gigantea Genome sequencing and assembly v2.</title>
        <authorList>
            <person name="Copetti D."/>
            <person name="Sanderson M.J."/>
            <person name="Burquez A."/>
            <person name="Wojciechowski M.F."/>
        </authorList>
    </citation>
    <scope>NUCLEOTIDE SEQUENCE</scope>
    <source>
        <strain evidence="5">SGP5-SGP5p</strain>
        <tissue evidence="5">Aerial part</tissue>
    </source>
</reference>
<keyword evidence="1" id="KW-0479">Metal-binding</keyword>
<feature type="region of interest" description="Disordered" evidence="3">
    <location>
        <begin position="422"/>
        <end position="445"/>
    </location>
</feature>
<keyword evidence="2" id="KW-0175">Coiled coil</keyword>
<dbReference type="AlphaFoldDB" id="A0A9Q1GZL0"/>
<evidence type="ECO:0000313" key="6">
    <source>
        <dbReference type="Proteomes" id="UP001153076"/>
    </source>
</evidence>
<accession>A0A9Q1GZL0</accession>
<evidence type="ECO:0000256" key="2">
    <source>
        <dbReference type="SAM" id="Coils"/>
    </source>
</evidence>
<evidence type="ECO:0000259" key="4">
    <source>
        <dbReference type="PROSITE" id="PS50089"/>
    </source>
</evidence>
<dbReference type="InterPro" id="IPR001841">
    <property type="entry name" value="Znf_RING"/>
</dbReference>
<dbReference type="InterPro" id="IPR013083">
    <property type="entry name" value="Znf_RING/FYVE/PHD"/>
</dbReference>
<dbReference type="EMBL" id="JAKOGI010001152">
    <property type="protein sequence ID" value="KAJ8427358.1"/>
    <property type="molecule type" value="Genomic_DNA"/>
</dbReference>
<keyword evidence="1" id="KW-0863">Zinc-finger</keyword>
<evidence type="ECO:0000256" key="1">
    <source>
        <dbReference type="PROSITE-ProRule" id="PRU00175"/>
    </source>
</evidence>
<keyword evidence="1" id="KW-0862">Zinc</keyword>